<reference evidence="1" key="1">
    <citation type="submission" date="2015-06" db="UniProtKB">
        <authorList>
            <consortium name="EnsemblPlants"/>
        </authorList>
    </citation>
    <scope>IDENTIFICATION</scope>
</reference>
<proteinExistence type="predicted"/>
<dbReference type="EnsemblPlants" id="EMT25457">
    <property type="protein sequence ID" value="EMT25457"/>
    <property type="gene ID" value="F775_01609"/>
</dbReference>
<protein>
    <submittedName>
        <fullName evidence="1">Uncharacterized protein</fullName>
    </submittedName>
</protein>
<name>M8CE97_AEGTA</name>
<accession>M8CE97</accession>
<dbReference type="PANTHER" id="PTHR35360">
    <property type="entry name" value="OS01G0324125 PROTEIN-RELATED"/>
    <property type="match status" value="1"/>
</dbReference>
<evidence type="ECO:0000313" key="1">
    <source>
        <dbReference type="EnsemblPlants" id="EMT25457"/>
    </source>
</evidence>
<organism evidence="1">
    <name type="scientific">Aegilops tauschii</name>
    <name type="common">Tausch's goatgrass</name>
    <name type="synonym">Aegilops squarrosa</name>
    <dbReference type="NCBI Taxonomy" id="37682"/>
    <lineage>
        <taxon>Eukaryota</taxon>
        <taxon>Viridiplantae</taxon>
        <taxon>Streptophyta</taxon>
        <taxon>Embryophyta</taxon>
        <taxon>Tracheophyta</taxon>
        <taxon>Spermatophyta</taxon>
        <taxon>Magnoliopsida</taxon>
        <taxon>Liliopsida</taxon>
        <taxon>Poales</taxon>
        <taxon>Poaceae</taxon>
        <taxon>BOP clade</taxon>
        <taxon>Pooideae</taxon>
        <taxon>Triticodae</taxon>
        <taxon>Triticeae</taxon>
        <taxon>Triticinae</taxon>
        <taxon>Aegilops</taxon>
    </lineage>
</organism>
<sequence>MLRLLRAGCMHGLHRSSPSDRVREHPRPGHVPLQVACPRKLRNICGRTKYWSSTAKAEEVIWSRRSGARFEPVLRLIAARGGIRATAAPPRRHLMLPISGFRHYELYDHSTSTWRLTREQAARLIYAHGPCLIGLFVTSDYYSGWWSGSGCDDDDADPVLYRGFSKDPVQRRERQLVDPYAGNHAAVCYMYEFVGDELHLRLLDNQDSHGPRLWVEYEAIDRVATLSVDPVDPSNWAY</sequence>
<dbReference type="AlphaFoldDB" id="M8CE97"/>